<dbReference type="InterPro" id="IPR028082">
    <property type="entry name" value="Peripla_BP_I"/>
</dbReference>
<dbReference type="AlphaFoldDB" id="A0A8X6LLY2"/>
<dbReference type="SUPFAM" id="SSF53822">
    <property type="entry name" value="Periplasmic binding protein-like I"/>
    <property type="match status" value="1"/>
</dbReference>
<dbReference type="EMBL" id="BMAO01016943">
    <property type="protein sequence ID" value="GFR12309.1"/>
    <property type="molecule type" value="Genomic_DNA"/>
</dbReference>
<sequence>PEKLQVMFRVGYAALHLKLIGITRVKTASEAVEFLQNLDKPGSHRTFNVILDTKSSLARDILQLHVHHTGVRKKNYNFLLSEPTLEKFWTLHEFGALKITGFLALPPDYNRVKNEKEEWIKLLGNRSPNGDPDLSILDYYYHDAALFLTKAVWALFHRNINIRPIPNLKPPQISNPSMTDCFQGNPDGRIALILKKMRVESGLTGKIQYSDTKASRINVNLTIVQSTPTGYQEFGTWTDTGSFGGIRRHNGLKPYKPGSLPQISENNILRITTIEVSSYFL</sequence>
<feature type="non-terminal residue" evidence="1">
    <location>
        <position position="1"/>
    </location>
</feature>
<dbReference type="OrthoDB" id="6419701at2759"/>
<comment type="caution">
    <text evidence="1">The sequence shown here is derived from an EMBL/GenBank/DDBJ whole genome shotgun (WGS) entry which is preliminary data.</text>
</comment>
<accession>A0A8X6LLY2</accession>
<organism evidence="1 2">
    <name type="scientific">Trichonephila clavata</name>
    <name type="common">Joro spider</name>
    <name type="synonym">Nephila clavata</name>
    <dbReference type="NCBI Taxonomy" id="2740835"/>
    <lineage>
        <taxon>Eukaryota</taxon>
        <taxon>Metazoa</taxon>
        <taxon>Ecdysozoa</taxon>
        <taxon>Arthropoda</taxon>
        <taxon>Chelicerata</taxon>
        <taxon>Arachnida</taxon>
        <taxon>Araneae</taxon>
        <taxon>Araneomorphae</taxon>
        <taxon>Entelegynae</taxon>
        <taxon>Araneoidea</taxon>
        <taxon>Nephilidae</taxon>
        <taxon>Trichonephila</taxon>
    </lineage>
</organism>
<dbReference type="Proteomes" id="UP000887116">
    <property type="component" value="Unassembled WGS sequence"/>
</dbReference>
<keyword evidence="2" id="KW-1185">Reference proteome</keyword>
<evidence type="ECO:0000313" key="1">
    <source>
        <dbReference type="EMBL" id="GFR12309.1"/>
    </source>
</evidence>
<reference evidence="1" key="1">
    <citation type="submission" date="2020-07" db="EMBL/GenBank/DDBJ databases">
        <title>Multicomponent nature underlies the extraordinary mechanical properties of spider dragline silk.</title>
        <authorList>
            <person name="Kono N."/>
            <person name="Nakamura H."/>
            <person name="Mori M."/>
            <person name="Yoshida Y."/>
            <person name="Ohtoshi R."/>
            <person name="Malay A.D."/>
            <person name="Moran D.A.P."/>
            <person name="Tomita M."/>
            <person name="Numata K."/>
            <person name="Arakawa K."/>
        </authorList>
    </citation>
    <scope>NUCLEOTIDE SEQUENCE</scope>
</reference>
<dbReference type="Gene3D" id="3.40.50.2300">
    <property type="match status" value="2"/>
</dbReference>
<name>A0A8X6LLY2_TRICU</name>
<gene>
    <name evidence="1" type="primary">GluRIA_4</name>
    <name evidence="1" type="ORF">TNCT_368011</name>
</gene>
<evidence type="ECO:0000313" key="2">
    <source>
        <dbReference type="Proteomes" id="UP000887116"/>
    </source>
</evidence>
<protein>
    <submittedName>
        <fullName evidence="1">Glutamate receptor 1</fullName>
    </submittedName>
</protein>
<proteinExistence type="predicted"/>
<keyword evidence="1" id="KW-0675">Receptor</keyword>